<evidence type="ECO:0000259" key="13">
    <source>
        <dbReference type="PROSITE" id="PS50897"/>
    </source>
</evidence>
<comment type="function">
    <text evidence="1">Involved in the proteasome-dependent degradation of fructose-1,6-bisphosphatase.</text>
</comment>
<reference evidence="15 16" key="1">
    <citation type="submission" date="2018-08" db="EMBL/GenBank/DDBJ databases">
        <title>Draft genome of the lignicolous fungus Coniochaeta pulveracea.</title>
        <authorList>
            <person name="Borstlap C.J."/>
            <person name="De Witt R.N."/>
            <person name="Botha A."/>
            <person name="Volschenk H."/>
        </authorList>
    </citation>
    <scope>NUCLEOTIDE SEQUENCE [LARGE SCALE GENOMIC DNA]</scope>
    <source>
        <strain evidence="15 16">CAB683</strain>
    </source>
</reference>
<evidence type="ECO:0000256" key="2">
    <source>
        <dbReference type="ARBA" id="ARBA00004496"/>
    </source>
</evidence>
<gene>
    <name evidence="15" type="ORF">DL546_006326</name>
</gene>
<dbReference type="InterPro" id="IPR045098">
    <property type="entry name" value="Fyv10_fam"/>
</dbReference>
<dbReference type="Proteomes" id="UP000275385">
    <property type="component" value="Unassembled WGS sequence"/>
</dbReference>
<dbReference type="FunFam" id="3.30.40.10:FF:000143">
    <property type="entry name" value="Regulator of gluconeogenesis Rmd5"/>
    <property type="match status" value="1"/>
</dbReference>
<dbReference type="InterPro" id="IPR037683">
    <property type="entry name" value="Rmd5_dRing"/>
</dbReference>
<evidence type="ECO:0000256" key="9">
    <source>
        <dbReference type="ARBA" id="ARBA00080744"/>
    </source>
</evidence>
<dbReference type="PROSITE" id="PS51867">
    <property type="entry name" value="ZF_RING_GID"/>
    <property type="match status" value="1"/>
</dbReference>
<dbReference type="SUPFAM" id="SSF57850">
    <property type="entry name" value="RING/U-box"/>
    <property type="match status" value="1"/>
</dbReference>
<evidence type="ECO:0000256" key="12">
    <source>
        <dbReference type="SAM" id="MobiDB-lite"/>
    </source>
</evidence>
<accession>A0A420Y9W1</accession>
<dbReference type="EMBL" id="QVQW01000029">
    <property type="protein sequence ID" value="RKU44607.1"/>
    <property type="molecule type" value="Genomic_DNA"/>
</dbReference>
<dbReference type="InterPro" id="IPR027370">
    <property type="entry name" value="Znf-RING_euk"/>
</dbReference>
<dbReference type="Pfam" id="PF10607">
    <property type="entry name" value="CTLH"/>
    <property type="match status" value="1"/>
</dbReference>
<dbReference type="PANTHER" id="PTHR12170:SF3">
    <property type="entry name" value="GH10162P"/>
    <property type="match status" value="1"/>
</dbReference>
<dbReference type="InterPro" id="IPR013144">
    <property type="entry name" value="CRA_dom"/>
</dbReference>
<dbReference type="GO" id="GO:0008270">
    <property type="term" value="F:zinc ion binding"/>
    <property type="evidence" value="ECO:0007669"/>
    <property type="project" value="UniProtKB-KW"/>
</dbReference>
<keyword evidence="5 10" id="KW-0863">Zinc-finger</keyword>
<sequence>MDTLRREIHSLNKAPKLRSTVQDVDKIIEELEAARAQVAATLDTHTASLTMAKLQNPLNRHFEVMTQDLKNVSKVHKNLGKTLDKAMPVKPLPTDHDVMAEHMDLINRAIAMHLLREGEFSVAETFQNETQDDVTLADVTATQPSTGPDGTEDQIMSEPDGGGPDLMEMSYQSEPVAKRQQSQASHIPPPELKDRFADMYRILESIRHHDLGPAIEWAREHSEELEARGSNFEFDLTKLQYVWLFRGPEVNGLPSDRPNGRLGAYLYGKENFPRFQARHLHEIQQLASAMVFAPNLPDSPYSSLFAVDQSFSEIAASFTREFCSLLGLSAESPLYIATTAGALALPRAIKYASAALAKGTAWTTTDELAFETPLPSNMIYHSIFVCPVSKEQTNEANPPVMIPCGHVLGRETLKKLCKGNRFKCPYCPQDGLFKDARRIVL</sequence>
<dbReference type="GO" id="GO:0034657">
    <property type="term" value="C:GID complex"/>
    <property type="evidence" value="ECO:0007669"/>
    <property type="project" value="TreeGrafter"/>
</dbReference>
<dbReference type="GO" id="GO:0005737">
    <property type="term" value="C:cytoplasm"/>
    <property type="evidence" value="ECO:0007669"/>
    <property type="project" value="UniProtKB-SubCell"/>
</dbReference>
<feature type="region of interest" description="Disordered" evidence="12">
    <location>
        <begin position="134"/>
        <end position="164"/>
    </location>
</feature>
<dbReference type="AlphaFoldDB" id="A0A420Y9W1"/>
<evidence type="ECO:0000256" key="5">
    <source>
        <dbReference type="ARBA" id="ARBA00022771"/>
    </source>
</evidence>
<feature type="domain" description="RING-Gid-type" evidence="14">
    <location>
        <begin position="386"/>
        <end position="427"/>
    </location>
</feature>
<evidence type="ECO:0000256" key="7">
    <source>
        <dbReference type="ARBA" id="ARBA00061136"/>
    </source>
</evidence>
<dbReference type="GO" id="GO:0005634">
    <property type="term" value="C:nucleus"/>
    <property type="evidence" value="ECO:0007669"/>
    <property type="project" value="TreeGrafter"/>
</dbReference>
<dbReference type="InterPro" id="IPR024964">
    <property type="entry name" value="CTLH/CRA"/>
</dbReference>
<keyword evidence="11" id="KW-0175">Coiled coil</keyword>
<keyword evidence="16" id="KW-1185">Reference proteome</keyword>
<dbReference type="Gene3D" id="3.30.40.10">
    <property type="entry name" value="Zinc/RING finger domain, C3HC4 (zinc finger)"/>
    <property type="match status" value="1"/>
</dbReference>
<comment type="caution">
    <text evidence="15">The sequence shown here is derived from an EMBL/GenBank/DDBJ whole genome shotgun (WGS) entry which is preliminary data.</text>
</comment>
<evidence type="ECO:0000259" key="14">
    <source>
        <dbReference type="PROSITE" id="PS51867"/>
    </source>
</evidence>
<dbReference type="GO" id="GO:0061630">
    <property type="term" value="F:ubiquitin protein ligase activity"/>
    <property type="evidence" value="ECO:0007669"/>
    <property type="project" value="InterPro"/>
</dbReference>
<feature type="domain" description="CTLH" evidence="13">
    <location>
        <begin position="195"/>
        <end position="252"/>
    </location>
</feature>
<dbReference type="PANTHER" id="PTHR12170">
    <property type="entry name" value="MACROPHAGE ERYTHROBLAST ATTACHER-RELATED"/>
    <property type="match status" value="1"/>
</dbReference>
<dbReference type="OrthoDB" id="1933281at2759"/>
<keyword evidence="4" id="KW-0479">Metal-binding</keyword>
<dbReference type="CDD" id="cd16652">
    <property type="entry name" value="dRING_Rmd5p-like"/>
    <property type="match status" value="1"/>
</dbReference>
<dbReference type="STRING" id="177199.A0A420Y9W1"/>
<keyword evidence="6" id="KW-0862">Zinc</keyword>
<dbReference type="InterPro" id="IPR013083">
    <property type="entry name" value="Znf_RING/FYVE/PHD"/>
</dbReference>
<dbReference type="PROSITE" id="PS50896">
    <property type="entry name" value="LISH"/>
    <property type="match status" value="1"/>
</dbReference>
<dbReference type="InterPro" id="IPR044063">
    <property type="entry name" value="ZF_RING_GID"/>
</dbReference>
<feature type="zinc finger region" description="RING-Gid-type" evidence="10">
    <location>
        <begin position="386"/>
        <end position="427"/>
    </location>
</feature>
<comment type="similarity">
    <text evidence="7">Belongs to the RMD5/GID2 family.</text>
</comment>
<keyword evidence="3" id="KW-0963">Cytoplasm</keyword>
<comment type="subcellular location">
    <subcellularLocation>
        <location evidence="2">Cytoplasm</location>
    </subcellularLocation>
</comment>
<evidence type="ECO:0000256" key="1">
    <source>
        <dbReference type="ARBA" id="ARBA00002343"/>
    </source>
</evidence>
<evidence type="ECO:0000256" key="11">
    <source>
        <dbReference type="SAM" id="Coils"/>
    </source>
</evidence>
<protein>
    <recommendedName>
        <fullName evidence="9">GID complex catalytic subunit 2</fullName>
    </recommendedName>
    <alternativeName>
        <fullName evidence="8">Glucose-induced degradation protein 2</fullName>
    </alternativeName>
</protein>
<dbReference type="SMART" id="SM00668">
    <property type="entry name" value="CTLH"/>
    <property type="match status" value="1"/>
</dbReference>
<evidence type="ECO:0000256" key="4">
    <source>
        <dbReference type="ARBA" id="ARBA00022723"/>
    </source>
</evidence>
<feature type="coiled-coil region" evidence="11">
    <location>
        <begin position="17"/>
        <end position="44"/>
    </location>
</feature>
<evidence type="ECO:0000313" key="15">
    <source>
        <dbReference type="EMBL" id="RKU44607.1"/>
    </source>
</evidence>
<name>A0A420Y9W1_9PEZI</name>
<dbReference type="GO" id="GO:0043161">
    <property type="term" value="P:proteasome-mediated ubiquitin-dependent protein catabolic process"/>
    <property type="evidence" value="ECO:0007669"/>
    <property type="project" value="InterPro"/>
</dbReference>
<evidence type="ECO:0000256" key="6">
    <source>
        <dbReference type="ARBA" id="ARBA00022833"/>
    </source>
</evidence>
<proteinExistence type="inferred from homology"/>
<dbReference type="SMART" id="SM00757">
    <property type="entry name" value="CRA"/>
    <property type="match status" value="1"/>
</dbReference>
<evidence type="ECO:0000313" key="16">
    <source>
        <dbReference type="Proteomes" id="UP000275385"/>
    </source>
</evidence>
<dbReference type="PROSITE" id="PS50897">
    <property type="entry name" value="CTLH"/>
    <property type="match status" value="1"/>
</dbReference>
<dbReference type="InterPro" id="IPR006594">
    <property type="entry name" value="LisH"/>
</dbReference>
<evidence type="ECO:0000256" key="8">
    <source>
        <dbReference type="ARBA" id="ARBA00075398"/>
    </source>
</evidence>
<dbReference type="Pfam" id="PF13445">
    <property type="entry name" value="zf-RING_UBOX"/>
    <property type="match status" value="1"/>
</dbReference>
<organism evidence="15 16">
    <name type="scientific">Coniochaeta pulveracea</name>
    <dbReference type="NCBI Taxonomy" id="177199"/>
    <lineage>
        <taxon>Eukaryota</taxon>
        <taxon>Fungi</taxon>
        <taxon>Dikarya</taxon>
        <taxon>Ascomycota</taxon>
        <taxon>Pezizomycotina</taxon>
        <taxon>Sordariomycetes</taxon>
        <taxon>Sordariomycetidae</taxon>
        <taxon>Coniochaetales</taxon>
        <taxon>Coniochaetaceae</taxon>
        <taxon>Coniochaeta</taxon>
    </lineage>
</organism>
<evidence type="ECO:0000256" key="3">
    <source>
        <dbReference type="ARBA" id="ARBA00022490"/>
    </source>
</evidence>
<evidence type="ECO:0000256" key="10">
    <source>
        <dbReference type="PROSITE-ProRule" id="PRU01215"/>
    </source>
</evidence>
<dbReference type="InterPro" id="IPR006595">
    <property type="entry name" value="CTLH_C"/>
</dbReference>